<reference evidence="2 3" key="1">
    <citation type="journal article" date="2015" name="Nature">
        <title>rRNA introns, odd ribosomes, and small enigmatic genomes across a large radiation of phyla.</title>
        <authorList>
            <person name="Brown C.T."/>
            <person name="Hug L.A."/>
            <person name="Thomas B.C."/>
            <person name="Sharon I."/>
            <person name="Castelle C.J."/>
            <person name="Singh A."/>
            <person name="Wilkins M.J."/>
            <person name="Williams K.H."/>
            <person name="Banfield J.F."/>
        </authorList>
    </citation>
    <scope>NUCLEOTIDE SEQUENCE [LARGE SCALE GENOMIC DNA]</scope>
</reference>
<name>A0A0G0ZGL1_9BACT</name>
<keyword evidence="1" id="KW-0812">Transmembrane</keyword>
<evidence type="ECO:0000313" key="2">
    <source>
        <dbReference type="EMBL" id="KKS47857.1"/>
    </source>
</evidence>
<feature type="transmembrane region" description="Helical" evidence="1">
    <location>
        <begin position="14"/>
        <end position="35"/>
    </location>
</feature>
<organism evidence="2 3">
    <name type="scientific">Candidatus Gottesmanbacteria bacterium GW2011_GWA2_42_18</name>
    <dbReference type="NCBI Taxonomy" id="1618442"/>
    <lineage>
        <taxon>Bacteria</taxon>
        <taxon>Candidatus Gottesmaniibacteriota</taxon>
    </lineage>
</organism>
<dbReference type="Proteomes" id="UP000034320">
    <property type="component" value="Unassembled WGS sequence"/>
</dbReference>
<dbReference type="AlphaFoldDB" id="A0A0G0ZGL1"/>
<evidence type="ECO:0000256" key="1">
    <source>
        <dbReference type="SAM" id="Phobius"/>
    </source>
</evidence>
<comment type="caution">
    <text evidence="2">The sequence shown here is derived from an EMBL/GenBank/DDBJ whole genome shotgun (WGS) entry which is preliminary data.</text>
</comment>
<keyword evidence="1" id="KW-1133">Transmembrane helix</keyword>
<keyword evidence="1" id="KW-0472">Membrane</keyword>
<accession>A0A0G0ZGL1</accession>
<proteinExistence type="predicted"/>
<protein>
    <submittedName>
        <fullName evidence="2">Uncharacterized protein</fullName>
    </submittedName>
</protein>
<dbReference type="EMBL" id="LCDD01000002">
    <property type="protein sequence ID" value="KKS47857.1"/>
    <property type="molecule type" value="Genomic_DNA"/>
</dbReference>
<gene>
    <name evidence="2" type="ORF">UV09_C0002G0035</name>
</gene>
<evidence type="ECO:0000313" key="3">
    <source>
        <dbReference type="Proteomes" id="UP000034320"/>
    </source>
</evidence>
<sequence>MENIRIFIINHKKLIIILLITIILITIFLVSLFLFNTSSAPPPEVKTTPFPFQPNGDFRPFDKLTNLTPTMPFTGADDAANEKYMQKHPELTTEAELKAKLPIETDDFTLDYSYPEDKFTVTFKQPGIVSQKIFEDWMESMDLGDKNRFIFLN</sequence>